<keyword evidence="2" id="KW-1185">Reference proteome</keyword>
<evidence type="ECO:0000313" key="1">
    <source>
        <dbReference type="EMBL" id="KIM88080.1"/>
    </source>
</evidence>
<accession>A0A0C3FUJ7</accession>
<dbReference type="Proteomes" id="UP000054166">
    <property type="component" value="Unassembled WGS sequence"/>
</dbReference>
<organism evidence="1 2">
    <name type="scientific">Piloderma croceum (strain F 1598)</name>
    <dbReference type="NCBI Taxonomy" id="765440"/>
    <lineage>
        <taxon>Eukaryota</taxon>
        <taxon>Fungi</taxon>
        <taxon>Dikarya</taxon>
        <taxon>Basidiomycota</taxon>
        <taxon>Agaricomycotina</taxon>
        <taxon>Agaricomycetes</taxon>
        <taxon>Agaricomycetidae</taxon>
        <taxon>Atheliales</taxon>
        <taxon>Atheliaceae</taxon>
        <taxon>Piloderma</taxon>
    </lineage>
</organism>
<sequence>MLAPKSVCDTPFNYTKTEGDIAVAVEYQLVNPVWQIAQQWLPQAAQYSFTKNFKWGLEVLNEAYSKKNTATSENEEYLQQGTLRTQTEAMFTGISTANQYLECEEIWGMISSSKVANSKQGEICIEKMDHVKSLVPIEIKDHGYINEKCLSAMARLAHKIGGSDKTAIGGVLIAGIRVILQQAVHYATHYGTTYVFLSHYCFSLLLKLDEVNLLTSDVQWAVVDTTDTRVALAYALWCACNDLKDELARTQMEELKQVVKAGQDWLSS</sequence>
<reference evidence="2" key="2">
    <citation type="submission" date="2015-01" db="EMBL/GenBank/DDBJ databases">
        <title>Evolutionary Origins and Diversification of the Mycorrhizal Mutualists.</title>
        <authorList>
            <consortium name="DOE Joint Genome Institute"/>
            <consortium name="Mycorrhizal Genomics Consortium"/>
            <person name="Kohler A."/>
            <person name="Kuo A."/>
            <person name="Nagy L.G."/>
            <person name="Floudas D."/>
            <person name="Copeland A."/>
            <person name="Barry K.W."/>
            <person name="Cichocki N."/>
            <person name="Veneault-Fourrey C."/>
            <person name="LaButti K."/>
            <person name="Lindquist E.A."/>
            <person name="Lipzen A."/>
            <person name="Lundell T."/>
            <person name="Morin E."/>
            <person name="Murat C."/>
            <person name="Riley R."/>
            <person name="Ohm R."/>
            <person name="Sun H."/>
            <person name="Tunlid A."/>
            <person name="Henrissat B."/>
            <person name="Grigoriev I.V."/>
            <person name="Hibbett D.S."/>
            <person name="Martin F."/>
        </authorList>
    </citation>
    <scope>NUCLEOTIDE SEQUENCE [LARGE SCALE GENOMIC DNA]</scope>
    <source>
        <strain evidence="2">F 1598</strain>
    </source>
</reference>
<gene>
    <name evidence="1" type="ORF">PILCRDRAFT_85796</name>
</gene>
<dbReference type="EMBL" id="KN832978">
    <property type="protein sequence ID" value="KIM88080.1"/>
    <property type="molecule type" value="Genomic_DNA"/>
</dbReference>
<dbReference type="AlphaFoldDB" id="A0A0C3FUJ7"/>
<protein>
    <submittedName>
        <fullName evidence="1">Uncharacterized protein</fullName>
    </submittedName>
</protein>
<reference evidence="1 2" key="1">
    <citation type="submission" date="2014-04" db="EMBL/GenBank/DDBJ databases">
        <authorList>
            <consortium name="DOE Joint Genome Institute"/>
            <person name="Kuo A."/>
            <person name="Tarkka M."/>
            <person name="Buscot F."/>
            <person name="Kohler A."/>
            <person name="Nagy L.G."/>
            <person name="Floudas D."/>
            <person name="Copeland A."/>
            <person name="Barry K.W."/>
            <person name="Cichocki N."/>
            <person name="Veneault-Fourrey C."/>
            <person name="LaButti K."/>
            <person name="Lindquist E.A."/>
            <person name="Lipzen A."/>
            <person name="Lundell T."/>
            <person name="Morin E."/>
            <person name="Murat C."/>
            <person name="Sun H."/>
            <person name="Tunlid A."/>
            <person name="Henrissat B."/>
            <person name="Grigoriev I.V."/>
            <person name="Hibbett D.S."/>
            <person name="Martin F."/>
            <person name="Nordberg H.P."/>
            <person name="Cantor M.N."/>
            <person name="Hua S.X."/>
        </authorList>
    </citation>
    <scope>NUCLEOTIDE SEQUENCE [LARGE SCALE GENOMIC DNA]</scope>
    <source>
        <strain evidence="1 2">F 1598</strain>
    </source>
</reference>
<proteinExistence type="predicted"/>
<dbReference type="HOGENOM" id="CLU_1038680_0_0_1"/>
<dbReference type="InParanoid" id="A0A0C3FUJ7"/>
<dbReference type="OrthoDB" id="10653790at2759"/>
<name>A0A0C3FUJ7_PILCF</name>
<evidence type="ECO:0000313" key="2">
    <source>
        <dbReference type="Proteomes" id="UP000054166"/>
    </source>
</evidence>